<dbReference type="GO" id="GO:0005764">
    <property type="term" value="C:lysosome"/>
    <property type="evidence" value="ECO:0007669"/>
    <property type="project" value="UniProtKB-SubCell"/>
</dbReference>
<keyword evidence="2" id="KW-0732">Signal</keyword>
<comment type="subcellular location">
    <subcellularLocation>
        <location evidence="1">Lysosome</location>
    </subcellularLocation>
</comment>
<evidence type="ECO:0000256" key="3">
    <source>
        <dbReference type="ARBA" id="ARBA00022801"/>
    </source>
</evidence>
<protein>
    <recommendedName>
        <fullName evidence="6">palmitoyl-CoA hydrolase</fullName>
        <ecNumber evidence="6">3.1.2.2</ecNumber>
    </recommendedName>
</protein>
<dbReference type="InterPro" id="IPR029058">
    <property type="entry name" value="AB_hydrolase_fold"/>
</dbReference>
<dbReference type="Pfam" id="PF02089">
    <property type="entry name" value="Palm_thioest"/>
    <property type="match status" value="1"/>
</dbReference>
<dbReference type="RefSeq" id="XP_002671901.1">
    <property type="nucleotide sequence ID" value="XM_002671855.1"/>
</dbReference>
<dbReference type="AlphaFoldDB" id="D2VVS0"/>
<dbReference type="OrthoDB" id="155976at2759"/>
<evidence type="ECO:0000313" key="10">
    <source>
        <dbReference type="Proteomes" id="UP000006671"/>
    </source>
</evidence>
<evidence type="ECO:0000256" key="8">
    <source>
        <dbReference type="ARBA" id="ARBA00093353"/>
    </source>
</evidence>
<evidence type="ECO:0000256" key="5">
    <source>
        <dbReference type="ARBA" id="ARBA00023228"/>
    </source>
</evidence>
<gene>
    <name evidence="9" type="ORF">NAEGRDRAFT_73120</name>
</gene>
<evidence type="ECO:0000313" key="9">
    <source>
        <dbReference type="EMBL" id="EFC39157.1"/>
    </source>
</evidence>
<evidence type="ECO:0000256" key="1">
    <source>
        <dbReference type="ARBA" id="ARBA00004371"/>
    </source>
</evidence>
<dbReference type="OMA" id="HHSDLYL"/>
<dbReference type="STRING" id="5762.D2VVS0"/>
<evidence type="ECO:0000256" key="4">
    <source>
        <dbReference type="ARBA" id="ARBA00023180"/>
    </source>
</evidence>
<dbReference type="EMBL" id="GG738902">
    <property type="protein sequence ID" value="EFC39157.1"/>
    <property type="molecule type" value="Genomic_DNA"/>
</dbReference>
<dbReference type="Proteomes" id="UP000006671">
    <property type="component" value="Unassembled WGS sequence"/>
</dbReference>
<evidence type="ECO:0000256" key="2">
    <source>
        <dbReference type="ARBA" id="ARBA00022729"/>
    </source>
</evidence>
<sequence length="271" mass="31819">MSDVKKYLAKYVPQGTLIYSVPSTNTETSLLMNMMDQVEDFASKVQELQNLYNFKNYHLICHSQGGLICRSFIQLYPNHGVKVFISLSGVQNGQFGIPGILSWEQEWKKNFPFLWNLTKEEAFHFFYTDFFQKTMSVAGYWKDPFHYDEYRQNSQFLAVVNNDSLIHDYASKYQFRSNFLQIDKMVLTTSPDDEVIKPYYSALFGFYALNNQNQLAQSLMPDQQIYKNDVFGLKTLDSQKRLIVHVVPGINHMLWIESEQLVVQYMLPYLY</sequence>
<evidence type="ECO:0000256" key="7">
    <source>
        <dbReference type="ARBA" id="ARBA00093223"/>
    </source>
</evidence>
<organism evidence="10">
    <name type="scientific">Naegleria gruberi</name>
    <name type="common">Amoeba</name>
    <dbReference type="NCBI Taxonomy" id="5762"/>
    <lineage>
        <taxon>Eukaryota</taxon>
        <taxon>Discoba</taxon>
        <taxon>Heterolobosea</taxon>
        <taxon>Tetramitia</taxon>
        <taxon>Eutetramitia</taxon>
        <taxon>Vahlkampfiidae</taxon>
        <taxon>Naegleria</taxon>
    </lineage>
</organism>
<name>D2VVS0_NAEGR</name>
<comment type="catalytic activity">
    <reaction evidence="7">
        <text>S-hexadecanoyl-N-acetylcysteamine + H2O = N-acetylcysteamine + hexadecanoate + H(+)</text>
        <dbReference type="Rhea" id="RHEA:84099"/>
        <dbReference type="ChEBI" id="CHEBI:7896"/>
        <dbReference type="ChEBI" id="CHEBI:15377"/>
        <dbReference type="ChEBI" id="CHEBI:15378"/>
        <dbReference type="ChEBI" id="CHEBI:74410"/>
        <dbReference type="ChEBI" id="CHEBI:233601"/>
    </reaction>
</comment>
<dbReference type="InParanoid" id="D2VVS0"/>
<dbReference type="Gene3D" id="3.40.50.1820">
    <property type="entry name" value="alpha/beta hydrolase"/>
    <property type="match status" value="1"/>
</dbReference>
<keyword evidence="5" id="KW-0458">Lysosome</keyword>
<keyword evidence="10" id="KW-1185">Reference proteome</keyword>
<keyword evidence="4" id="KW-0325">Glycoprotein</keyword>
<reference evidence="9 10" key="1">
    <citation type="journal article" date="2010" name="Cell">
        <title>The genome of Naegleria gruberi illuminates early eukaryotic versatility.</title>
        <authorList>
            <person name="Fritz-Laylin L.K."/>
            <person name="Prochnik S.E."/>
            <person name="Ginger M.L."/>
            <person name="Dacks J.B."/>
            <person name="Carpenter M.L."/>
            <person name="Field M.C."/>
            <person name="Kuo A."/>
            <person name="Paredez A."/>
            <person name="Chapman J."/>
            <person name="Pham J."/>
            <person name="Shu S."/>
            <person name="Neupane R."/>
            <person name="Cipriano M."/>
            <person name="Mancuso J."/>
            <person name="Tu H."/>
            <person name="Salamov A."/>
            <person name="Lindquist E."/>
            <person name="Shapiro H."/>
            <person name="Lucas S."/>
            <person name="Grigoriev I.V."/>
            <person name="Cande W.Z."/>
            <person name="Fulton C."/>
            <person name="Rokhsar D.S."/>
            <person name="Dawson S.C."/>
        </authorList>
    </citation>
    <scope>NUCLEOTIDE SEQUENCE [LARGE SCALE GENOMIC DNA]</scope>
    <source>
        <strain evidence="9 10">NEG-M</strain>
    </source>
</reference>
<evidence type="ECO:0000256" key="6">
    <source>
        <dbReference type="ARBA" id="ARBA00038848"/>
    </source>
</evidence>
<dbReference type="GeneID" id="8858439"/>
<dbReference type="EC" id="3.1.2.2" evidence="6"/>
<dbReference type="KEGG" id="ngr:NAEGRDRAFT_73120"/>
<proteinExistence type="predicted"/>
<dbReference type="PANTHER" id="PTHR11247:SF27">
    <property type="entry name" value="LYSOSOMAL THIOESTERASE PPT2"/>
    <property type="match status" value="1"/>
</dbReference>
<dbReference type="SUPFAM" id="SSF53474">
    <property type="entry name" value="alpha/beta-Hydrolases"/>
    <property type="match status" value="1"/>
</dbReference>
<dbReference type="eggNOG" id="KOG2541">
    <property type="taxonomic scope" value="Eukaryota"/>
</dbReference>
<comment type="function">
    <text evidence="8">Catalyzes the cleavage of thioester bonds from S-palmitoyl-CoA or S-palmitoyl-N-acetylcysteamine (unbranched structures) but does not have activity against palmitoylcysteine or palmitoylated proteins, branched structures or bulky head groups. Conversely, hydrolyzes both long and short chain fatty acyl-CoA substrate.</text>
</comment>
<accession>D2VVS0</accession>
<dbReference type="PANTHER" id="PTHR11247">
    <property type="entry name" value="PALMITOYL-PROTEIN THIOESTERASE/DOLICHYLDIPHOSPHATASE 1"/>
    <property type="match status" value="1"/>
</dbReference>
<dbReference type="GO" id="GO:0016790">
    <property type="term" value="F:thiolester hydrolase activity"/>
    <property type="evidence" value="ECO:0007669"/>
    <property type="project" value="TreeGrafter"/>
</dbReference>
<keyword evidence="3" id="KW-0378">Hydrolase</keyword>
<dbReference type="VEuPathDB" id="AmoebaDB:NAEGRDRAFT_73120"/>